<dbReference type="InterPro" id="IPR032675">
    <property type="entry name" value="LRR_dom_sf"/>
</dbReference>
<feature type="domain" description="F-box" evidence="1">
    <location>
        <begin position="5"/>
        <end position="50"/>
    </location>
</feature>
<dbReference type="SMART" id="SM00256">
    <property type="entry name" value="FBOX"/>
    <property type="match status" value="1"/>
</dbReference>
<protein>
    <recommendedName>
        <fullName evidence="1">F-box domain-containing protein</fullName>
    </recommendedName>
</protein>
<dbReference type="AlphaFoldDB" id="S8F3F7"/>
<dbReference type="Pfam" id="PF00646">
    <property type="entry name" value="F-box"/>
    <property type="match status" value="1"/>
</dbReference>
<proteinExistence type="predicted"/>
<dbReference type="SUPFAM" id="SSF81383">
    <property type="entry name" value="F-box domain"/>
    <property type="match status" value="1"/>
</dbReference>
<organism evidence="2 3">
    <name type="scientific">Fomitopsis schrenkii</name>
    <name type="common">Brown rot fungus</name>
    <dbReference type="NCBI Taxonomy" id="2126942"/>
    <lineage>
        <taxon>Eukaryota</taxon>
        <taxon>Fungi</taxon>
        <taxon>Dikarya</taxon>
        <taxon>Basidiomycota</taxon>
        <taxon>Agaricomycotina</taxon>
        <taxon>Agaricomycetes</taxon>
        <taxon>Polyporales</taxon>
        <taxon>Fomitopsis</taxon>
    </lineage>
</organism>
<reference evidence="2 3" key="1">
    <citation type="journal article" date="2012" name="Science">
        <title>The Paleozoic origin of enzymatic lignin decomposition reconstructed from 31 fungal genomes.</title>
        <authorList>
            <person name="Floudas D."/>
            <person name="Binder M."/>
            <person name="Riley R."/>
            <person name="Barry K."/>
            <person name="Blanchette R.A."/>
            <person name="Henrissat B."/>
            <person name="Martinez A.T."/>
            <person name="Otillar R."/>
            <person name="Spatafora J.W."/>
            <person name="Yadav J.S."/>
            <person name="Aerts A."/>
            <person name="Benoit I."/>
            <person name="Boyd A."/>
            <person name="Carlson A."/>
            <person name="Copeland A."/>
            <person name="Coutinho P.M."/>
            <person name="de Vries R.P."/>
            <person name="Ferreira P."/>
            <person name="Findley K."/>
            <person name="Foster B."/>
            <person name="Gaskell J."/>
            <person name="Glotzer D."/>
            <person name="Gorecki P."/>
            <person name="Heitman J."/>
            <person name="Hesse C."/>
            <person name="Hori C."/>
            <person name="Igarashi K."/>
            <person name="Jurgens J.A."/>
            <person name="Kallen N."/>
            <person name="Kersten P."/>
            <person name="Kohler A."/>
            <person name="Kuees U."/>
            <person name="Kumar T.K.A."/>
            <person name="Kuo A."/>
            <person name="LaButti K."/>
            <person name="Larrondo L.F."/>
            <person name="Lindquist E."/>
            <person name="Ling A."/>
            <person name="Lombard V."/>
            <person name="Lucas S."/>
            <person name="Lundell T."/>
            <person name="Martin R."/>
            <person name="McLaughlin D.J."/>
            <person name="Morgenstern I."/>
            <person name="Morin E."/>
            <person name="Murat C."/>
            <person name="Nagy L.G."/>
            <person name="Nolan M."/>
            <person name="Ohm R.A."/>
            <person name="Patyshakuliyeva A."/>
            <person name="Rokas A."/>
            <person name="Ruiz-Duenas F.J."/>
            <person name="Sabat G."/>
            <person name="Salamov A."/>
            <person name="Samejima M."/>
            <person name="Schmutz J."/>
            <person name="Slot J.C."/>
            <person name="St John F."/>
            <person name="Stenlid J."/>
            <person name="Sun H."/>
            <person name="Sun S."/>
            <person name="Syed K."/>
            <person name="Tsang A."/>
            <person name="Wiebenga A."/>
            <person name="Young D."/>
            <person name="Pisabarro A."/>
            <person name="Eastwood D.C."/>
            <person name="Martin F."/>
            <person name="Cullen D."/>
            <person name="Grigoriev I.V."/>
            <person name="Hibbett D.S."/>
        </authorList>
    </citation>
    <scope>NUCLEOTIDE SEQUENCE</scope>
    <source>
        <strain evidence="3">FP-58527</strain>
    </source>
</reference>
<dbReference type="OrthoDB" id="3238099at2759"/>
<evidence type="ECO:0000313" key="2">
    <source>
        <dbReference type="EMBL" id="EPS93484.1"/>
    </source>
</evidence>
<dbReference type="InterPro" id="IPR036047">
    <property type="entry name" value="F-box-like_dom_sf"/>
</dbReference>
<dbReference type="EMBL" id="KE504272">
    <property type="protein sequence ID" value="EPS93484.1"/>
    <property type="molecule type" value="Genomic_DNA"/>
</dbReference>
<dbReference type="InterPro" id="IPR001810">
    <property type="entry name" value="F-box_dom"/>
</dbReference>
<dbReference type="eggNOG" id="ENOG502SU0H">
    <property type="taxonomic scope" value="Eukaryota"/>
</dbReference>
<name>S8F3F7_FOMSC</name>
<keyword evidence="3" id="KW-1185">Reference proteome</keyword>
<dbReference type="Proteomes" id="UP000015241">
    <property type="component" value="Unassembled WGS sequence"/>
</dbReference>
<evidence type="ECO:0000259" key="1">
    <source>
        <dbReference type="PROSITE" id="PS50181"/>
    </source>
</evidence>
<dbReference type="PROSITE" id="PS50181">
    <property type="entry name" value="FBOX"/>
    <property type="match status" value="1"/>
</dbReference>
<evidence type="ECO:0000313" key="3">
    <source>
        <dbReference type="Proteomes" id="UP000015241"/>
    </source>
</evidence>
<dbReference type="InParanoid" id="S8F3F7"/>
<gene>
    <name evidence="2" type="ORF">FOMPIDRAFT_1026526</name>
</gene>
<sequence>MQQQQLQVDDLPPELWRHVLEHLQSPDQRTCRLVSHAFCELATSFVFSRITVKFGDWDVWYYDDQGEDVSSVMLDNAATAEDESFGVLEYIAAREWLAGAVRHLEVQAFQVYVESAILAKETELTGRLTAALRSLRQLRSFIWHGDDPHPTFNLVITLSTSCPCLQDLSLPMKCLPNLPLTAFRSLHSISVTSADYTLDLIEHTLSAQHCTTPMPYLHTVQLPYTMPSDFPLPWLPNLTHLELVSMHSYVGLGALLRRAPQLRALALFSPVHDQEQIFAELAAAKADVPRLAALALQGPSPHVTVVSPAQLAQLCAFLHGRAALRRLYYTFEIATEDLPVYMKTVATLKNMEIFDLRMQDQHFDRAFLAGLAQYLPATLSAMKLTSAGLLVDKHAFVDFWSYFSALGFLYVRTWEDTLVSAADVIRGAPKLELVGYNGLFHDVRYEPDDAATVRAVAAPPWSLRKTALRGVDDFKCEGWDWLMRHLTIEP</sequence>
<dbReference type="HOGENOM" id="CLU_040574_0_0_1"/>
<dbReference type="Gene3D" id="3.80.10.10">
    <property type="entry name" value="Ribonuclease Inhibitor"/>
    <property type="match status" value="1"/>
</dbReference>
<dbReference type="CDD" id="cd09917">
    <property type="entry name" value="F-box_SF"/>
    <property type="match status" value="1"/>
</dbReference>
<dbReference type="SUPFAM" id="SSF52047">
    <property type="entry name" value="RNI-like"/>
    <property type="match status" value="1"/>
</dbReference>
<accession>S8F3F7</accession>